<dbReference type="EMBL" id="CP012154">
    <property type="protein sequence ID" value="AKS43399.1"/>
    <property type="molecule type" value="Genomic_DNA"/>
</dbReference>
<evidence type="ECO:0000259" key="1">
    <source>
        <dbReference type="Pfam" id="PF18475"/>
    </source>
</evidence>
<evidence type="ECO:0000313" key="3">
    <source>
        <dbReference type="Proteomes" id="UP000066624"/>
    </source>
</evidence>
<proteinExistence type="predicted"/>
<sequence length="201" mass="22502">MKNNYVLIDYENVQPKSLEVLKGHEFKVVVFVGANQAKIPFELASALQALGSNAEYVKIGGNGPNALDFHIAFYVGQLAEKDPNAYFHIISRDTGFDPLIKHLKERKILAQREKELAEIPLLRISNATSVAEKIEAIVKSLAARGHSRPRKVKTLSNTINALFLKKLEESELDAIIEQMKKQKLIVVENENVSYKPPISQP</sequence>
<dbReference type="PATRIC" id="fig|1579979.3.peg.3116"/>
<feature type="domain" description="PIN-like" evidence="1">
    <location>
        <begin position="7"/>
        <end position="105"/>
    </location>
</feature>
<evidence type="ECO:0000313" key="2">
    <source>
        <dbReference type="EMBL" id="AKS43399.1"/>
    </source>
</evidence>
<dbReference type="STRING" id="1579979.WM2015_3047"/>
<dbReference type="OrthoDB" id="9791898at2"/>
<accession>A0A0K0Y0D7</accession>
<dbReference type="KEGG" id="wma:WM2015_3047"/>
<dbReference type="Pfam" id="PF18475">
    <property type="entry name" value="PIN7"/>
    <property type="match status" value="1"/>
</dbReference>
<reference evidence="2 3" key="1">
    <citation type="submission" date="2015-07" db="EMBL/GenBank/DDBJ databases">
        <authorList>
            <person name="Noorani M."/>
        </authorList>
    </citation>
    <scope>NUCLEOTIDE SEQUENCE [LARGE SCALE GENOMIC DNA]</scope>
    <source>
        <strain evidence="2 3">KCTC 42284</strain>
    </source>
</reference>
<dbReference type="AlphaFoldDB" id="A0A0K0Y0D7"/>
<protein>
    <recommendedName>
        <fullName evidence="1">PIN-like domain-containing protein</fullName>
    </recommendedName>
</protein>
<dbReference type="Proteomes" id="UP000066624">
    <property type="component" value="Chromosome"/>
</dbReference>
<name>A0A0K0Y0D7_9GAMM</name>
<organism evidence="2 3">
    <name type="scientific">Wenzhouxiangella marina</name>
    <dbReference type="NCBI Taxonomy" id="1579979"/>
    <lineage>
        <taxon>Bacteria</taxon>
        <taxon>Pseudomonadati</taxon>
        <taxon>Pseudomonadota</taxon>
        <taxon>Gammaproteobacteria</taxon>
        <taxon>Chromatiales</taxon>
        <taxon>Wenzhouxiangellaceae</taxon>
        <taxon>Wenzhouxiangella</taxon>
    </lineage>
</organism>
<keyword evidence="3" id="KW-1185">Reference proteome</keyword>
<dbReference type="RefSeq" id="WP_049726888.1">
    <property type="nucleotide sequence ID" value="NZ_CP012154.1"/>
</dbReference>
<dbReference type="InterPro" id="IPR041494">
    <property type="entry name" value="PIN7"/>
</dbReference>
<gene>
    <name evidence="2" type="ORF">WM2015_3047</name>
</gene>